<evidence type="ECO:0000256" key="1">
    <source>
        <dbReference type="SAM" id="SignalP"/>
    </source>
</evidence>
<protein>
    <submittedName>
        <fullName evidence="2">Uncharacterized protein</fullName>
    </submittedName>
</protein>
<evidence type="ECO:0000313" key="2">
    <source>
        <dbReference type="EMBL" id="QDU89117.1"/>
    </source>
</evidence>
<feature type="chain" id="PRO_5021875761" evidence="1">
    <location>
        <begin position="21"/>
        <end position="92"/>
    </location>
</feature>
<sequence length="92" mass="9978" precursor="true">MLRILIGVCLLLSTTKPSAAADNDSRLLSTDWLTPSLEINSLWTNVCRVELTINDEEVDGPCGTMILYTGTPSFNLFGALLTNPMRTTACQG</sequence>
<dbReference type="EMBL" id="CP036291">
    <property type="protein sequence ID" value="QDU89117.1"/>
    <property type="molecule type" value="Genomic_DNA"/>
</dbReference>
<organism evidence="2 3">
    <name type="scientific">Pirellulimonas nuda</name>
    <dbReference type="NCBI Taxonomy" id="2528009"/>
    <lineage>
        <taxon>Bacteria</taxon>
        <taxon>Pseudomonadati</taxon>
        <taxon>Planctomycetota</taxon>
        <taxon>Planctomycetia</taxon>
        <taxon>Pirellulales</taxon>
        <taxon>Lacipirellulaceae</taxon>
        <taxon>Pirellulimonas</taxon>
    </lineage>
</organism>
<dbReference type="AlphaFoldDB" id="A0A518DCA9"/>
<evidence type="ECO:0000313" key="3">
    <source>
        <dbReference type="Proteomes" id="UP000317429"/>
    </source>
</evidence>
<feature type="signal peptide" evidence="1">
    <location>
        <begin position="1"/>
        <end position="20"/>
    </location>
</feature>
<reference evidence="2 3" key="1">
    <citation type="submission" date="2019-02" db="EMBL/GenBank/DDBJ databases">
        <title>Deep-cultivation of Planctomycetes and their phenomic and genomic characterization uncovers novel biology.</title>
        <authorList>
            <person name="Wiegand S."/>
            <person name="Jogler M."/>
            <person name="Boedeker C."/>
            <person name="Pinto D."/>
            <person name="Vollmers J."/>
            <person name="Rivas-Marin E."/>
            <person name="Kohn T."/>
            <person name="Peeters S.H."/>
            <person name="Heuer A."/>
            <person name="Rast P."/>
            <person name="Oberbeckmann S."/>
            <person name="Bunk B."/>
            <person name="Jeske O."/>
            <person name="Meyerdierks A."/>
            <person name="Storesund J.E."/>
            <person name="Kallscheuer N."/>
            <person name="Luecker S."/>
            <person name="Lage O.M."/>
            <person name="Pohl T."/>
            <person name="Merkel B.J."/>
            <person name="Hornburger P."/>
            <person name="Mueller R.-W."/>
            <person name="Bruemmer F."/>
            <person name="Labrenz M."/>
            <person name="Spormann A.M."/>
            <person name="Op den Camp H."/>
            <person name="Overmann J."/>
            <person name="Amann R."/>
            <person name="Jetten M.S.M."/>
            <person name="Mascher T."/>
            <person name="Medema M.H."/>
            <person name="Devos D.P."/>
            <person name="Kaster A.-K."/>
            <person name="Ovreas L."/>
            <person name="Rohde M."/>
            <person name="Galperin M.Y."/>
            <person name="Jogler C."/>
        </authorList>
    </citation>
    <scope>NUCLEOTIDE SEQUENCE [LARGE SCALE GENOMIC DNA]</scope>
    <source>
        <strain evidence="2 3">Pla175</strain>
    </source>
</reference>
<dbReference type="Proteomes" id="UP000317429">
    <property type="component" value="Chromosome"/>
</dbReference>
<keyword evidence="1" id="KW-0732">Signal</keyword>
<gene>
    <name evidence="2" type="ORF">Pla175_25030</name>
</gene>
<dbReference type="KEGG" id="pnd:Pla175_25030"/>
<keyword evidence="3" id="KW-1185">Reference proteome</keyword>
<name>A0A518DCA9_9BACT</name>
<proteinExistence type="predicted"/>
<accession>A0A518DCA9</accession>